<dbReference type="GO" id="GO:0038023">
    <property type="term" value="F:signaling receptor activity"/>
    <property type="evidence" value="ECO:0007669"/>
    <property type="project" value="InterPro"/>
</dbReference>
<comment type="subcellular location">
    <subcellularLocation>
        <location evidence="1 14">Cell outer membrane</location>
        <topology evidence="1 14">Multi-pass membrane protein</topology>
    </subcellularLocation>
</comment>
<evidence type="ECO:0000256" key="14">
    <source>
        <dbReference type="PROSITE-ProRule" id="PRU01360"/>
    </source>
</evidence>
<keyword evidence="7 17" id="KW-0732">Signal</keyword>
<dbReference type="AlphaFoldDB" id="A0A2T5GGN0"/>
<dbReference type="Pfam" id="PF07715">
    <property type="entry name" value="Plug"/>
    <property type="match status" value="1"/>
</dbReference>
<evidence type="ECO:0000256" key="17">
    <source>
        <dbReference type="SAM" id="SignalP"/>
    </source>
</evidence>
<evidence type="ECO:0000256" key="13">
    <source>
        <dbReference type="ARBA" id="ARBA00023237"/>
    </source>
</evidence>
<evidence type="ECO:0000313" key="21">
    <source>
        <dbReference type="Proteomes" id="UP000244189"/>
    </source>
</evidence>
<dbReference type="GO" id="GO:0015891">
    <property type="term" value="P:siderophore transport"/>
    <property type="evidence" value="ECO:0007669"/>
    <property type="project" value="InterPro"/>
</dbReference>
<dbReference type="SUPFAM" id="SSF56935">
    <property type="entry name" value="Porins"/>
    <property type="match status" value="1"/>
</dbReference>
<evidence type="ECO:0000256" key="15">
    <source>
        <dbReference type="PROSITE-ProRule" id="PRU10144"/>
    </source>
</evidence>
<dbReference type="Gene3D" id="2.40.170.20">
    <property type="entry name" value="TonB-dependent receptor, beta-barrel domain"/>
    <property type="match status" value="1"/>
</dbReference>
<evidence type="ECO:0000259" key="18">
    <source>
        <dbReference type="Pfam" id="PF00593"/>
    </source>
</evidence>
<dbReference type="EMBL" id="QAOG01000008">
    <property type="protein sequence ID" value="PTQ58466.1"/>
    <property type="molecule type" value="Genomic_DNA"/>
</dbReference>
<dbReference type="Proteomes" id="UP000244189">
    <property type="component" value="Unassembled WGS sequence"/>
</dbReference>
<evidence type="ECO:0000256" key="2">
    <source>
        <dbReference type="ARBA" id="ARBA00009810"/>
    </source>
</evidence>
<evidence type="ECO:0000256" key="3">
    <source>
        <dbReference type="ARBA" id="ARBA00022448"/>
    </source>
</evidence>
<sequence>MTRSIRILRYAGSSLSIVAGLASAAHAQADTAQQQVAIAPASSAPDQGGDAPADTNREDILVVGRSVSLETKTATGSRLGLSLLETPASIAVLDGDDIRARGDMTVVDAVTRAPGITSVASPGNGGTALAARGFSGQGSVLQLVDGIRLFPAAGTITFPTDPWTIDRIEVLNGPASVLYGQGSLGGAVNMISKRPSGDRTRIDAELGYGSQNSAHVAAGIGGPIDRVLSYRVDASYRRSDGYVDRGGSRSLALSGALRFAPSDAFSLTLRDDYGDVHPSKYFGTPLIDGKLDTAIRARNYNVADAEMWSKDNRLSLTLDWSPSDTITVSNVGYYLTSKRRWRNLENYCWIDASGNCPSGYNSTSGTPGTIYRTDNTGIVHDQRQWGDQGTIKLATPFGGGVANDLVVGFDVNLVKLTYSHDFGSGLQEDFVDPYRFDPGRFYDTQGIAPRYRTRTVEWSLFAEDRLKIGEKLSIVGGVRAESDTVSRYTFVYTGDAITGEVPALNGGANASRKLDNTTWRVGTVYQPTPNTSLYAQYVTGVDPLGTLTTYSTAASQYYFTNATGEQIEGGIKGSFLEGRVSATLSAYRIVKHNLVAQRTPTSPVEQIGQRSSKGIEATVRVALPAGFLIDANGTVLKARYDDFVSGAKTYTGNVPTDVPQTAANLWLNWTGQKIGARAGLRYVGARYSDDANLFRVPAYAVVDGSLSYALRPELALDLHIYNLFDKDYALTTYNDQQWILGRPRSIDVSLRARF</sequence>
<evidence type="ECO:0000313" key="20">
    <source>
        <dbReference type="EMBL" id="PTQ58466.1"/>
    </source>
</evidence>
<evidence type="ECO:0000259" key="19">
    <source>
        <dbReference type="Pfam" id="PF07715"/>
    </source>
</evidence>
<comment type="similarity">
    <text evidence="2 14 16">Belongs to the TonB-dependent receptor family.</text>
</comment>
<organism evidence="20 21">
    <name type="scientific">Sphingomonas aurantiaca</name>
    <dbReference type="NCBI Taxonomy" id="185949"/>
    <lineage>
        <taxon>Bacteria</taxon>
        <taxon>Pseudomonadati</taxon>
        <taxon>Pseudomonadota</taxon>
        <taxon>Alphaproteobacteria</taxon>
        <taxon>Sphingomonadales</taxon>
        <taxon>Sphingomonadaceae</taxon>
        <taxon>Sphingomonas</taxon>
    </lineage>
</organism>
<keyword evidence="6 14" id="KW-0812">Transmembrane</keyword>
<dbReference type="PANTHER" id="PTHR32552">
    <property type="entry name" value="FERRICHROME IRON RECEPTOR-RELATED"/>
    <property type="match status" value="1"/>
</dbReference>
<dbReference type="InterPro" id="IPR012910">
    <property type="entry name" value="Plug_dom"/>
</dbReference>
<evidence type="ECO:0000256" key="8">
    <source>
        <dbReference type="ARBA" id="ARBA00023004"/>
    </source>
</evidence>
<evidence type="ECO:0000256" key="9">
    <source>
        <dbReference type="ARBA" id="ARBA00023065"/>
    </source>
</evidence>
<evidence type="ECO:0000256" key="4">
    <source>
        <dbReference type="ARBA" id="ARBA00022452"/>
    </source>
</evidence>
<keyword evidence="5" id="KW-0410">Iron transport</keyword>
<protein>
    <submittedName>
        <fullName evidence="20">Iron complex outermembrane receptor protein</fullName>
    </submittedName>
</protein>
<evidence type="ECO:0000256" key="10">
    <source>
        <dbReference type="ARBA" id="ARBA00023077"/>
    </source>
</evidence>
<gene>
    <name evidence="20" type="ORF">C8J26_3767</name>
</gene>
<dbReference type="GO" id="GO:0015344">
    <property type="term" value="F:siderophore uptake transmembrane transporter activity"/>
    <property type="evidence" value="ECO:0007669"/>
    <property type="project" value="TreeGrafter"/>
</dbReference>
<feature type="short sequence motif" description="TonB C-terminal box" evidence="15">
    <location>
        <begin position="737"/>
        <end position="754"/>
    </location>
</feature>
<dbReference type="Pfam" id="PF00593">
    <property type="entry name" value="TonB_dep_Rec_b-barrel"/>
    <property type="match status" value="1"/>
</dbReference>
<evidence type="ECO:0000256" key="1">
    <source>
        <dbReference type="ARBA" id="ARBA00004571"/>
    </source>
</evidence>
<dbReference type="PROSITE" id="PS52016">
    <property type="entry name" value="TONB_DEPENDENT_REC_3"/>
    <property type="match status" value="1"/>
</dbReference>
<keyword evidence="13 14" id="KW-0998">Cell outer membrane</keyword>
<feature type="domain" description="TonB-dependent receptor-like beta-barrel" evidence="18">
    <location>
        <begin position="261"/>
        <end position="723"/>
    </location>
</feature>
<keyword evidence="10 16" id="KW-0798">TonB box</keyword>
<feature type="chain" id="PRO_5015769090" evidence="17">
    <location>
        <begin position="28"/>
        <end position="754"/>
    </location>
</feature>
<reference evidence="20 21" key="1">
    <citation type="submission" date="2018-04" db="EMBL/GenBank/DDBJ databases">
        <title>Genomic Encyclopedia of Type Strains, Phase III (KMG-III): the genomes of soil and plant-associated and newly described type strains.</title>
        <authorList>
            <person name="Whitman W."/>
        </authorList>
    </citation>
    <scope>NUCLEOTIDE SEQUENCE [LARGE SCALE GENOMIC DNA]</scope>
    <source>
        <strain evidence="20 21">MA101b</strain>
    </source>
</reference>
<keyword evidence="4 14" id="KW-1134">Transmembrane beta strand</keyword>
<dbReference type="NCBIfam" id="TIGR01783">
    <property type="entry name" value="TonB-siderophor"/>
    <property type="match status" value="1"/>
</dbReference>
<evidence type="ECO:0000256" key="5">
    <source>
        <dbReference type="ARBA" id="ARBA00022496"/>
    </source>
</evidence>
<dbReference type="InterPro" id="IPR010105">
    <property type="entry name" value="TonB_sidphr_rcpt"/>
</dbReference>
<feature type="domain" description="TonB-dependent receptor plug" evidence="19">
    <location>
        <begin position="83"/>
        <end position="187"/>
    </location>
</feature>
<accession>A0A2T5GGN0</accession>
<evidence type="ECO:0000256" key="16">
    <source>
        <dbReference type="RuleBase" id="RU003357"/>
    </source>
</evidence>
<evidence type="ECO:0000256" key="12">
    <source>
        <dbReference type="ARBA" id="ARBA00023170"/>
    </source>
</evidence>
<evidence type="ECO:0000256" key="11">
    <source>
        <dbReference type="ARBA" id="ARBA00023136"/>
    </source>
</evidence>
<keyword evidence="12 20" id="KW-0675">Receptor</keyword>
<dbReference type="Gene3D" id="2.170.130.10">
    <property type="entry name" value="TonB-dependent receptor, plug domain"/>
    <property type="match status" value="1"/>
</dbReference>
<dbReference type="CDD" id="cd01347">
    <property type="entry name" value="ligand_gated_channel"/>
    <property type="match status" value="1"/>
</dbReference>
<keyword evidence="11 14" id="KW-0472">Membrane</keyword>
<name>A0A2T5GGN0_9SPHN</name>
<dbReference type="PROSITE" id="PS01156">
    <property type="entry name" value="TONB_DEPENDENT_REC_2"/>
    <property type="match status" value="1"/>
</dbReference>
<dbReference type="InterPro" id="IPR010917">
    <property type="entry name" value="TonB_rcpt_CS"/>
</dbReference>
<dbReference type="InterPro" id="IPR039426">
    <property type="entry name" value="TonB-dep_rcpt-like"/>
</dbReference>
<evidence type="ECO:0000256" key="7">
    <source>
        <dbReference type="ARBA" id="ARBA00022729"/>
    </source>
</evidence>
<evidence type="ECO:0000256" key="6">
    <source>
        <dbReference type="ARBA" id="ARBA00022692"/>
    </source>
</evidence>
<keyword evidence="3 14" id="KW-0813">Transport</keyword>
<keyword evidence="9" id="KW-0406">Ion transport</keyword>
<dbReference type="GO" id="GO:0009279">
    <property type="term" value="C:cell outer membrane"/>
    <property type="evidence" value="ECO:0007669"/>
    <property type="project" value="UniProtKB-SubCell"/>
</dbReference>
<proteinExistence type="inferred from homology"/>
<keyword evidence="21" id="KW-1185">Reference proteome</keyword>
<feature type="signal peptide" evidence="17">
    <location>
        <begin position="1"/>
        <end position="27"/>
    </location>
</feature>
<dbReference type="InterPro" id="IPR036942">
    <property type="entry name" value="Beta-barrel_TonB_sf"/>
</dbReference>
<dbReference type="PANTHER" id="PTHR32552:SF84">
    <property type="entry name" value="TONB-DEPENDENT RECEPTOR-RELATED"/>
    <property type="match status" value="1"/>
</dbReference>
<comment type="caution">
    <text evidence="20">The sequence shown here is derived from an EMBL/GenBank/DDBJ whole genome shotgun (WGS) entry which is preliminary data.</text>
</comment>
<keyword evidence="8" id="KW-0408">Iron</keyword>
<dbReference type="InterPro" id="IPR000531">
    <property type="entry name" value="Beta-barrel_TonB"/>
</dbReference>
<dbReference type="InterPro" id="IPR037066">
    <property type="entry name" value="Plug_dom_sf"/>
</dbReference>